<dbReference type="Pfam" id="PF16925">
    <property type="entry name" value="TetR_C_13"/>
    <property type="match status" value="1"/>
</dbReference>
<keyword evidence="1" id="KW-0805">Transcription regulation</keyword>
<dbReference type="Gene3D" id="1.10.10.60">
    <property type="entry name" value="Homeodomain-like"/>
    <property type="match status" value="1"/>
</dbReference>
<dbReference type="InterPro" id="IPR011075">
    <property type="entry name" value="TetR_C"/>
</dbReference>
<dbReference type="InterPro" id="IPR009057">
    <property type="entry name" value="Homeodomain-like_sf"/>
</dbReference>
<dbReference type="PROSITE" id="PS50977">
    <property type="entry name" value="HTH_TETR_2"/>
    <property type="match status" value="1"/>
</dbReference>
<dbReference type="Gene3D" id="1.10.357.10">
    <property type="entry name" value="Tetracycline Repressor, domain 2"/>
    <property type="match status" value="1"/>
</dbReference>
<accession>A0ABU9HBT3</accession>
<evidence type="ECO:0000256" key="2">
    <source>
        <dbReference type="ARBA" id="ARBA00023125"/>
    </source>
</evidence>
<evidence type="ECO:0000313" key="7">
    <source>
        <dbReference type="EMBL" id="MEL0659263.1"/>
    </source>
</evidence>
<dbReference type="PANTHER" id="PTHR47506:SF10">
    <property type="entry name" value="TRANSCRIPTIONAL REGULATORY PROTEIN"/>
    <property type="match status" value="1"/>
</dbReference>
<dbReference type="RefSeq" id="WP_341627831.1">
    <property type="nucleotide sequence ID" value="NZ_JBAKBA010000017.1"/>
</dbReference>
<dbReference type="InterPro" id="IPR001647">
    <property type="entry name" value="HTH_TetR"/>
</dbReference>
<reference evidence="7 8" key="1">
    <citation type="submission" date="2024-02" db="EMBL/GenBank/DDBJ databases">
        <title>Bacteria isolated from the canopy kelp, Nereocystis luetkeana.</title>
        <authorList>
            <person name="Pfister C.A."/>
            <person name="Younker I.T."/>
            <person name="Light S.H."/>
        </authorList>
    </citation>
    <scope>NUCLEOTIDE SEQUENCE [LARGE SCALE GENOMIC DNA]</scope>
    <source>
        <strain evidence="7 8">TI.2.07</strain>
    </source>
</reference>
<evidence type="ECO:0000256" key="4">
    <source>
        <dbReference type="PROSITE-ProRule" id="PRU00335"/>
    </source>
</evidence>
<feature type="domain" description="HTH tetR-type" evidence="6">
    <location>
        <begin position="6"/>
        <end position="66"/>
    </location>
</feature>
<dbReference type="SUPFAM" id="SSF48498">
    <property type="entry name" value="Tetracyclin repressor-like, C-terminal domain"/>
    <property type="match status" value="1"/>
</dbReference>
<evidence type="ECO:0000256" key="1">
    <source>
        <dbReference type="ARBA" id="ARBA00023015"/>
    </source>
</evidence>
<organism evidence="7 8">
    <name type="scientific">Psychromonas arctica</name>
    <dbReference type="NCBI Taxonomy" id="168275"/>
    <lineage>
        <taxon>Bacteria</taxon>
        <taxon>Pseudomonadati</taxon>
        <taxon>Pseudomonadota</taxon>
        <taxon>Gammaproteobacteria</taxon>
        <taxon>Alteromonadales</taxon>
        <taxon>Psychromonadaceae</taxon>
        <taxon>Psychromonas</taxon>
    </lineage>
</organism>
<dbReference type="SUPFAM" id="SSF46689">
    <property type="entry name" value="Homeodomain-like"/>
    <property type="match status" value="1"/>
</dbReference>
<evidence type="ECO:0000256" key="3">
    <source>
        <dbReference type="ARBA" id="ARBA00023163"/>
    </source>
</evidence>
<dbReference type="Pfam" id="PF00440">
    <property type="entry name" value="TetR_N"/>
    <property type="match status" value="1"/>
</dbReference>
<proteinExistence type="predicted"/>
<comment type="caution">
    <text evidence="7">The sequence shown here is derived from an EMBL/GenBank/DDBJ whole genome shotgun (WGS) entry which is preliminary data.</text>
</comment>
<dbReference type="PANTHER" id="PTHR47506">
    <property type="entry name" value="TRANSCRIPTIONAL REGULATORY PROTEIN"/>
    <property type="match status" value="1"/>
</dbReference>
<dbReference type="EMBL" id="JBAKBA010000017">
    <property type="protein sequence ID" value="MEL0659263.1"/>
    <property type="molecule type" value="Genomic_DNA"/>
</dbReference>
<dbReference type="Proteomes" id="UP001366060">
    <property type="component" value="Unassembled WGS sequence"/>
</dbReference>
<evidence type="ECO:0000256" key="5">
    <source>
        <dbReference type="SAM" id="Coils"/>
    </source>
</evidence>
<keyword evidence="2 4" id="KW-0238">DNA-binding</keyword>
<dbReference type="InterPro" id="IPR036271">
    <property type="entry name" value="Tet_transcr_reg_TetR-rel_C_sf"/>
</dbReference>
<keyword evidence="3" id="KW-0804">Transcription</keyword>
<feature type="DNA-binding region" description="H-T-H motif" evidence="4">
    <location>
        <begin position="29"/>
        <end position="48"/>
    </location>
</feature>
<keyword evidence="5" id="KW-0175">Coiled coil</keyword>
<sequence>MSKVAKFNREEVIDKATNLYWNKGYHGTSMRNLQTAIDLRPGSIYATFGSKDNLFKESINYYADQTGELLQTCLAQSESPLTGLKLFIRKLVIDNLDGKPSCMCMIVKSISELTETDNKELLDEAKRLLANVENKFSEIITEAMGQGEIDSDKDASELASYIQVQIIGLRTYARVNSNKETINKFVDEIFIGSPFH</sequence>
<evidence type="ECO:0000313" key="8">
    <source>
        <dbReference type="Proteomes" id="UP001366060"/>
    </source>
</evidence>
<protein>
    <submittedName>
        <fullName evidence="7">TetR/AcrR family transcriptional regulator</fullName>
    </submittedName>
</protein>
<feature type="coiled-coil region" evidence="5">
    <location>
        <begin position="111"/>
        <end position="142"/>
    </location>
</feature>
<keyword evidence="8" id="KW-1185">Reference proteome</keyword>
<name>A0ABU9HBT3_9GAMM</name>
<gene>
    <name evidence="7" type="ORF">V6255_08930</name>
</gene>
<evidence type="ECO:0000259" key="6">
    <source>
        <dbReference type="PROSITE" id="PS50977"/>
    </source>
</evidence>